<name>A0A7M2X1V9_9BACT</name>
<protein>
    <recommendedName>
        <fullName evidence="6">Phosphoenolpyruvate synthase</fullName>
    </recommendedName>
</protein>
<organism evidence="4 5">
    <name type="scientific">Humisphaera borealis</name>
    <dbReference type="NCBI Taxonomy" id="2807512"/>
    <lineage>
        <taxon>Bacteria</taxon>
        <taxon>Pseudomonadati</taxon>
        <taxon>Planctomycetota</taxon>
        <taxon>Phycisphaerae</taxon>
        <taxon>Tepidisphaerales</taxon>
        <taxon>Tepidisphaeraceae</taxon>
        <taxon>Humisphaera</taxon>
    </lineage>
</organism>
<evidence type="ECO:0000313" key="5">
    <source>
        <dbReference type="Proteomes" id="UP000593765"/>
    </source>
</evidence>
<reference evidence="4 5" key="1">
    <citation type="submission" date="2020-10" db="EMBL/GenBank/DDBJ databases">
        <title>Wide distribution of Phycisphaera-like planctomycetes from WD2101 soil group in peatlands and genome analysis of the first cultivated representative.</title>
        <authorList>
            <person name="Dedysh S.N."/>
            <person name="Beletsky A.V."/>
            <person name="Ivanova A."/>
            <person name="Kulichevskaya I.S."/>
            <person name="Suzina N.E."/>
            <person name="Philippov D.A."/>
            <person name="Rakitin A.L."/>
            <person name="Mardanov A.V."/>
            <person name="Ravin N.V."/>
        </authorList>
    </citation>
    <scope>NUCLEOTIDE SEQUENCE [LARGE SCALE GENOMIC DNA]</scope>
    <source>
        <strain evidence="4 5">M1803</strain>
    </source>
</reference>
<evidence type="ECO:0008006" key="6">
    <source>
        <dbReference type="Google" id="ProtNLM"/>
    </source>
</evidence>
<evidence type="ECO:0000313" key="4">
    <source>
        <dbReference type="EMBL" id="QOV91654.1"/>
    </source>
</evidence>
<feature type="transmembrane region" description="Helical" evidence="1">
    <location>
        <begin position="992"/>
        <end position="1014"/>
    </location>
</feature>
<evidence type="ECO:0000256" key="1">
    <source>
        <dbReference type="SAM" id="Phobius"/>
    </source>
</evidence>
<keyword evidence="1" id="KW-1133">Transmembrane helix</keyword>
<dbReference type="InterPro" id="IPR008279">
    <property type="entry name" value="PEP-util_enz_mobile_dom"/>
</dbReference>
<dbReference type="InterPro" id="IPR051549">
    <property type="entry name" value="PEP_Utilizing_Enz"/>
</dbReference>
<gene>
    <name evidence="4" type="ORF">IPV69_09935</name>
</gene>
<dbReference type="AlphaFoldDB" id="A0A7M2X1V9"/>
<keyword evidence="5" id="KW-1185">Reference proteome</keyword>
<dbReference type="SUPFAM" id="SSF56059">
    <property type="entry name" value="Glutathione synthetase ATP-binding domain-like"/>
    <property type="match status" value="1"/>
</dbReference>
<dbReference type="Pfam" id="PF01326">
    <property type="entry name" value="PPDK_N"/>
    <property type="match status" value="1"/>
</dbReference>
<dbReference type="Proteomes" id="UP000593765">
    <property type="component" value="Chromosome"/>
</dbReference>
<feature type="domain" description="Pyruvate phosphate dikinase AMP/ATP-binding" evidence="3">
    <location>
        <begin position="56"/>
        <end position="290"/>
    </location>
</feature>
<evidence type="ECO:0000259" key="2">
    <source>
        <dbReference type="Pfam" id="PF00391"/>
    </source>
</evidence>
<dbReference type="KEGG" id="hbs:IPV69_09935"/>
<dbReference type="InterPro" id="IPR036637">
    <property type="entry name" value="Phosphohistidine_dom_sf"/>
</dbReference>
<dbReference type="InterPro" id="IPR002192">
    <property type="entry name" value="PPDK_AMP/ATP-bd"/>
</dbReference>
<evidence type="ECO:0000259" key="3">
    <source>
        <dbReference type="Pfam" id="PF01326"/>
    </source>
</evidence>
<dbReference type="Pfam" id="PF00391">
    <property type="entry name" value="PEP-utilizers"/>
    <property type="match status" value="1"/>
</dbReference>
<dbReference type="PANTHER" id="PTHR43615">
    <property type="entry name" value="PHOSPHOENOLPYRUVATE SYNTHASE-RELATED"/>
    <property type="match status" value="1"/>
</dbReference>
<dbReference type="Gene3D" id="3.30.470.20">
    <property type="entry name" value="ATP-grasp fold, B domain"/>
    <property type="match status" value="1"/>
</dbReference>
<accession>A0A7M2X1V9</accession>
<dbReference type="SUPFAM" id="SSF52009">
    <property type="entry name" value="Phosphohistidine domain"/>
    <property type="match status" value="1"/>
</dbReference>
<feature type="transmembrane region" description="Helical" evidence="1">
    <location>
        <begin position="920"/>
        <end position="944"/>
    </location>
</feature>
<dbReference type="Gene3D" id="3.30.1490.20">
    <property type="entry name" value="ATP-grasp fold, A domain"/>
    <property type="match status" value="2"/>
</dbReference>
<dbReference type="RefSeq" id="WP_206294956.1">
    <property type="nucleotide sequence ID" value="NZ_CP063458.1"/>
</dbReference>
<keyword evidence="1" id="KW-0812">Transmembrane</keyword>
<sequence length="1240" mass="133545">MTKPDYILPLEECIDIALVGGKAVNLGVLLRAGFPVPGGFAITTAAFAGRALPQDAIFAAIVAAYHVMGGGPVAVRSSATAEDMAGASMAGQYDTFLHVHDDASLLDAVTRCWASVRSDRTRSYLAGHGIDIDSVAMAVVVQRLVRADIAGVLFTANPRTGDRGEMLIEATWGLGESLVSGRIQPDVLRVDRAGGGVIEQRIGDKRLMMPAAGPQGGAAESVSPDGEVETPEHLRRTACLKEADIAGLWRLGRQAAEHFRAEQDIEWAIDGGQLFLLQSRPITTLEESEAYQRILLETRDDIRRDARGDGTPRGPWVRHNLGETLPHPTPLTWSVMQPFMTGAGGFGAMYRLAGFEPSADVCRDGFLKLIAGRIYMDASRAAGIFQEAYPYQYDLDLLRKNPDAAQSPPTIPAGSFIARWKAGRRIGDVQKRLAALAGDLDRELRHEIFPAFGDYCGRERAKDLAAMSADELAECWEQRRAAVLDDFAPMSLLPSLVEGMALGELKQFLAEEVWDEDAGELSAAVSSSPVPNMTLLADAGLYELASGRRTIDDWLKHFGHRAAGEFDLSVPRWRDQPDAVRTMADRLAGGADPMSLHESHASAVRERVAKLRAAMPEAAAKEFDRRLDLVWRYIVFREDGKYFLMLGYALLRDVAIEIGRRTGLRDGVFFLTAQEMLAALVERGPSASELAASIAARRIQHRAEVRISLPHVIVVEEIEALGTPPKIVADGVHEAFAVSTGVAAGPAKIVRSPAEAGDLGKGYVLVCPSTDPNWTPLFVNASALVLECGGTLSHGAVVAREMGLPAVVLPDATRLFTDGQLLRVDGHHGAVGPADAGEPGGLSAAKTVLSYNGGAVDPNDTFIEARLLPPPPGGRDRRAGRWACAGLLVWGIFLVLAFLLPEHWLYQPSLRVLDAIFWPLVPMVGKPLTVAIIAALVAFTTMVMQRVLTDNRRLGEAKRRSDALSKQAALLPAGSPRLVSIRRATAAVQGRLFVSAMVPMAVFLGPMVMTFFWFPARMDPASWNAAPGTVVQVEAELSSAARGTASVAMVAPLRLDSATPPEQAVEDVSTADKALGQLLVAWEGQSGSGATRPADEAIADQIDAAKTRGDSPAALRQFLGSGPLAPRPLRWTVHTPTEPGRWPIAVQGPDGAVVTLKAVVGDTRPPEPSEVQGDAGTSLTHVRLIYESRPPGKFWRPLSGVIWQPLVQRGWNQWDAGWLWTYLLAYLPAMFISRRALGIA</sequence>
<dbReference type="GO" id="GO:0016301">
    <property type="term" value="F:kinase activity"/>
    <property type="evidence" value="ECO:0007669"/>
    <property type="project" value="InterPro"/>
</dbReference>
<dbReference type="GO" id="GO:0005524">
    <property type="term" value="F:ATP binding"/>
    <property type="evidence" value="ECO:0007669"/>
    <property type="project" value="InterPro"/>
</dbReference>
<proteinExistence type="predicted"/>
<feature type="domain" description="PEP-utilising enzyme mobile" evidence="2">
    <location>
        <begin position="761"/>
        <end position="829"/>
    </location>
</feature>
<keyword evidence="1" id="KW-0472">Membrane</keyword>
<feature type="transmembrane region" description="Helical" evidence="1">
    <location>
        <begin position="882"/>
        <end position="900"/>
    </location>
</feature>
<dbReference type="PANTHER" id="PTHR43615:SF1">
    <property type="entry name" value="PPDK_N DOMAIN-CONTAINING PROTEIN"/>
    <property type="match status" value="1"/>
</dbReference>
<dbReference type="Gene3D" id="3.50.30.10">
    <property type="entry name" value="Phosphohistidine domain"/>
    <property type="match status" value="1"/>
</dbReference>
<dbReference type="EMBL" id="CP063458">
    <property type="protein sequence ID" value="QOV91654.1"/>
    <property type="molecule type" value="Genomic_DNA"/>
</dbReference>
<dbReference type="InterPro" id="IPR013815">
    <property type="entry name" value="ATP_grasp_subdomain_1"/>
</dbReference>